<dbReference type="InterPro" id="IPR010982">
    <property type="entry name" value="Lambda_DNA-bd_dom_sf"/>
</dbReference>
<name>A0ABQ2SRL1_STRBA</name>
<reference evidence="3" key="1">
    <citation type="journal article" date="2019" name="Int. J. Syst. Evol. Microbiol.">
        <title>The Global Catalogue of Microorganisms (GCM) 10K type strain sequencing project: providing services to taxonomists for standard genome sequencing and annotation.</title>
        <authorList>
            <consortium name="The Broad Institute Genomics Platform"/>
            <consortium name="The Broad Institute Genome Sequencing Center for Infectious Disease"/>
            <person name="Wu L."/>
            <person name="Ma J."/>
        </authorList>
    </citation>
    <scope>NUCLEOTIDE SEQUENCE [LARGE SCALE GENOMIC DNA]</scope>
    <source>
        <strain evidence="3">JCM 4350</strain>
    </source>
</reference>
<keyword evidence="3" id="KW-1185">Reference proteome</keyword>
<feature type="domain" description="HTH lacI-type" evidence="1">
    <location>
        <begin position="13"/>
        <end position="46"/>
    </location>
</feature>
<dbReference type="Pfam" id="PF00356">
    <property type="entry name" value="LacI"/>
    <property type="match status" value="1"/>
</dbReference>
<dbReference type="EMBL" id="BMSZ01000002">
    <property type="protein sequence ID" value="GGS37644.1"/>
    <property type="molecule type" value="Genomic_DNA"/>
</dbReference>
<dbReference type="Proteomes" id="UP000659767">
    <property type="component" value="Unassembled WGS sequence"/>
</dbReference>
<proteinExistence type="predicted"/>
<evidence type="ECO:0000313" key="3">
    <source>
        <dbReference type="Proteomes" id="UP000659767"/>
    </source>
</evidence>
<evidence type="ECO:0000313" key="2">
    <source>
        <dbReference type="EMBL" id="GGS37644.1"/>
    </source>
</evidence>
<sequence>MTDDRRAGGAPALEDVARAAGVSRATVSRVANGVRHVDPVIQEAVRHWPAVRR</sequence>
<dbReference type="PRINTS" id="PR00036">
    <property type="entry name" value="HTHLACI"/>
</dbReference>
<gene>
    <name evidence="2" type="ORF">GCM10010253_08950</name>
</gene>
<dbReference type="InterPro" id="IPR000843">
    <property type="entry name" value="HTH_LacI"/>
</dbReference>
<protein>
    <recommendedName>
        <fullName evidence="1">HTH lacI-type domain-containing protein</fullName>
    </recommendedName>
</protein>
<evidence type="ECO:0000259" key="1">
    <source>
        <dbReference type="Pfam" id="PF00356"/>
    </source>
</evidence>
<dbReference type="SUPFAM" id="SSF47413">
    <property type="entry name" value="lambda repressor-like DNA-binding domains"/>
    <property type="match status" value="1"/>
</dbReference>
<accession>A0ABQ2SRL1</accession>
<organism evidence="2 3">
    <name type="scientific">Streptomyces badius</name>
    <dbReference type="NCBI Taxonomy" id="1941"/>
    <lineage>
        <taxon>Bacteria</taxon>
        <taxon>Bacillati</taxon>
        <taxon>Actinomycetota</taxon>
        <taxon>Actinomycetes</taxon>
        <taxon>Kitasatosporales</taxon>
        <taxon>Streptomycetaceae</taxon>
        <taxon>Streptomyces</taxon>
    </lineage>
</organism>
<comment type="caution">
    <text evidence="2">The sequence shown here is derived from an EMBL/GenBank/DDBJ whole genome shotgun (WGS) entry which is preliminary data.</text>
</comment>
<dbReference type="Gene3D" id="1.10.260.40">
    <property type="entry name" value="lambda repressor-like DNA-binding domains"/>
    <property type="match status" value="1"/>
</dbReference>